<keyword evidence="2" id="KW-1185">Reference proteome</keyword>
<name>A7F8M3_SCLS1</name>
<evidence type="ECO:0008006" key="3">
    <source>
        <dbReference type="Google" id="ProtNLM"/>
    </source>
</evidence>
<reference evidence="2" key="1">
    <citation type="journal article" date="2011" name="PLoS Genet.">
        <title>Genomic analysis of the necrotrophic fungal pathogens Sclerotinia sclerotiorum and Botrytis cinerea.</title>
        <authorList>
            <person name="Amselem J."/>
            <person name="Cuomo C.A."/>
            <person name="van Kan J.A."/>
            <person name="Viaud M."/>
            <person name="Benito E.P."/>
            <person name="Couloux A."/>
            <person name="Coutinho P.M."/>
            <person name="de Vries R.P."/>
            <person name="Dyer P.S."/>
            <person name="Fillinger S."/>
            <person name="Fournier E."/>
            <person name="Gout L."/>
            <person name="Hahn M."/>
            <person name="Kohn L."/>
            <person name="Lapalu N."/>
            <person name="Plummer K.M."/>
            <person name="Pradier J.M."/>
            <person name="Quevillon E."/>
            <person name="Sharon A."/>
            <person name="Simon A."/>
            <person name="ten Have A."/>
            <person name="Tudzynski B."/>
            <person name="Tudzynski P."/>
            <person name="Wincker P."/>
            <person name="Andrew M."/>
            <person name="Anthouard V."/>
            <person name="Beever R.E."/>
            <person name="Beffa R."/>
            <person name="Benoit I."/>
            <person name="Bouzid O."/>
            <person name="Brault B."/>
            <person name="Chen Z."/>
            <person name="Choquer M."/>
            <person name="Collemare J."/>
            <person name="Cotton P."/>
            <person name="Danchin E.G."/>
            <person name="Da Silva C."/>
            <person name="Gautier A."/>
            <person name="Giraud C."/>
            <person name="Giraud T."/>
            <person name="Gonzalez C."/>
            <person name="Grossetete S."/>
            <person name="Guldener U."/>
            <person name="Henrissat B."/>
            <person name="Howlett B.J."/>
            <person name="Kodira C."/>
            <person name="Kretschmer M."/>
            <person name="Lappartient A."/>
            <person name="Leroch M."/>
            <person name="Levis C."/>
            <person name="Mauceli E."/>
            <person name="Neuveglise C."/>
            <person name="Oeser B."/>
            <person name="Pearson M."/>
            <person name="Poulain J."/>
            <person name="Poussereau N."/>
            <person name="Quesneville H."/>
            <person name="Rascle C."/>
            <person name="Schumacher J."/>
            <person name="Segurens B."/>
            <person name="Sexton A."/>
            <person name="Silva E."/>
            <person name="Sirven C."/>
            <person name="Soanes D.M."/>
            <person name="Talbot N.J."/>
            <person name="Templeton M."/>
            <person name="Yandava C."/>
            <person name="Yarden O."/>
            <person name="Zeng Q."/>
            <person name="Rollins J.A."/>
            <person name="Lebrun M.H."/>
            <person name="Dickman M."/>
        </authorList>
    </citation>
    <scope>NUCLEOTIDE SEQUENCE [LARGE SCALE GENOMIC DNA]</scope>
    <source>
        <strain evidence="2">ATCC 18683 / 1980 / Ss-1</strain>
    </source>
</reference>
<evidence type="ECO:0000313" key="2">
    <source>
        <dbReference type="Proteomes" id="UP000001312"/>
    </source>
</evidence>
<dbReference type="AlphaFoldDB" id="A7F8M3"/>
<dbReference type="EMBL" id="CH476648">
    <property type="protein sequence ID" value="EDN99094.1"/>
    <property type="molecule type" value="Genomic_DNA"/>
</dbReference>
<dbReference type="GeneID" id="5481172"/>
<gene>
    <name evidence="1" type="ORF">SS1G_13954</name>
</gene>
<sequence length="147" mass="16968">MQTTSKEARINLAIEAIREYHLSNWYTEGDLLYDWLIKPTTNGWTDNETGLEWIKHFNKYTETAKVHNLRKANEALSKHRRARKALIRKGGALSVEDEHNILEQENVEDQIRCDEFTNGDSSAKRQAIIRRCSKCGSASHNARTLLL</sequence>
<dbReference type="KEGG" id="ssl:SS1G_13954"/>
<accession>A7F8M3</accession>
<dbReference type="RefSeq" id="XP_001585094.1">
    <property type="nucleotide sequence ID" value="XM_001585044.1"/>
</dbReference>
<protein>
    <recommendedName>
        <fullName evidence="3">HTH CENPB-type domain-containing protein</fullName>
    </recommendedName>
</protein>
<proteinExistence type="predicted"/>
<evidence type="ECO:0000313" key="1">
    <source>
        <dbReference type="EMBL" id="EDN99094.1"/>
    </source>
</evidence>
<organism evidence="1 2">
    <name type="scientific">Sclerotinia sclerotiorum (strain ATCC 18683 / 1980 / Ss-1)</name>
    <name type="common">White mold</name>
    <name type="synonym">Whetzelinia sclerotiorum</name>
    <dbReference type="NCBI Taxonomy" id="665079"/>
    <lineage>
        <taxon>Eukaryota</taxon>
        <taxon>Fungi</taxon>
        <taxon>Dikarya</taxon>
        <taxon>Ascomycota</taxon>
        <taxon>Pezizomycotina</taxon>
        <taxon>Leotiomycetes</taxon>
        <taxon>Helotiales</taxon>
        <taxon>Sclerotiniaceae</taxon>
        <taxon>Sclerotinia</taxon>
    </lineage>
</organism>
<dbReference type="Proteomes" id="UP000001312">
    <property type="component" value="Unassembled WGS sequence"/>
</dbReference>
<dbReference type="InParanoid" id="A7F8M3"/>